<proteinExistence type="predicted"/>
<dbReference type="EMBL" id="CP025198">
    <property type="protein sequence ID" value="AXE38320.1"/>
    <property type="molecule type" value="Genomic_DNA"/>
</dbReference>
<sequence>MSTTLKNNVMQHVKDPAVAGLVLETVHRPLGGASVAVSPPTYARPEGDKSRIPLHAVSDTAFIPERDDSGWYSAFRRDPDGSPVLGARVALDSVGAESGMAETCLWNAQDRLGIRLPALIVGGSDAPSGAPEPDSQIAAALRVEASTWEVAHRQNDAWMKFAQTESGTPVWQDEAPGSVKELITTTSPRTGEQLYRHFPNAAIYGFWLSSGSAARHKMPRAYSSEIVGYGAHGVRTGATKLDPVGGASDSSRVSFKDNALKVGGAKGKKPSEAGFGQVPRTVFVTQYACELILQQASISLSVLRSIHFADTQAKDSALTTLTLLALAGHALAGEDGFLRTGCALVPVEERFGWVSRGHASPEELTVNSTDEIIEALQESAKETASLGLAFAEPIRLHYSGAEQHLIAERVKTERDKAFSEGE</sequence>
<dbReference type="Proteomes" id="UP000251995">
    <property type="component" value="Chromosome"/>
</dbReference>
<dbReference type="KEGG" id="acij:JS278_01140"/>
<gene>
    <name evidence="1" type="ORF">JS278_01140</name>
</gene>
<accession>A0A344USS2</accession>
<dbReference type="OrthoDB" id="4771379at2"/>
<keyword evidence="2" id="KW-1185">Reference proteome</keyword>
<organism evidence="1 2">
    <name type="scientific">Acidipropionibacterium virtanenii</name>
    <dbReference type="NCBI Taxonomy" id="2057246"/>
    <lineage>
        <taxon>Bacteria</taxon>
        <taxon>Bacillati</taxon>
        <taxon>Actinomycetota</taxon>
        <taxon>Actinomycetes</taxon>
        <taxon>Propionibacteriales</taxon>
        <taxon>Propionibacteriaceae</taxon>
        <taxon>Acidipropionibacterium</taxon>
    </lineage>
</organism>
<dbReference type="InterPro" id="IPR013403">
    <property type="entry name" value="CRISPR-assoc_prot_Csb1/Cas7u"/>
</dbReference>
<name>A0A344USS2_9ACTN</name>
<dbReference type="RefSeq" id="WP_114044346.1">
    <property type="nucleotide sequence ID" value="NZ_CP025198.1"/>
</dbReference>
<evidence type="ECO:0000313" key="2">
    <source>
        <dbReference type="Proteomes" id="UP000251995"/>
    </source>
</evidence>
<protein>
    <recommendedName>
        <fullName evidence="3">CRISPR-associated protein</fullName>
    </recommendedName>
</protein>
<evidence type="ECO:0008006" key="3">
    <source>
        <dbReference type="Google" id="ProtNLM"/>
    </source>
</evidence>
<reference evidence="1 2" key="1">
    <citation type="submission" date="2017-12" db="EMBL/GenBank/DDBJ databases">
        <title>The whole genome sequence of the Acidipropionibacterium virtanenii sp. nov. type strain JS278.</title>
        <authorList>
            <person name="Laine P."/>
            <person name="Deptula P."/>
            <person name="Varmanen P."/>
            <person name="Auvinen P."/>
        </authorList>
    </citation>
    <scope>NUCLEOTIDE SEQUENCE [LARGE SCALE GENOMIC DNA]</scope>
    <source>
        <strain evidence="1 2">JS278</strain>
    </source>
</reference>
<evidence type="ECO:0000313" key="1">
    <source>
        <dbReference type="EMBL" id="AXE38320.1"/>
    </source>
</evidence>
<dbReference type="AlphaFoldDB" id="A0A344USS2"/>
<dbReference type="Pfam" id="PF09617">
    <property type="entry name" value="Cas_GSU0053"/>
    <property type="match status" value="1"/>
</dbReference>